<feature type="compositionally biased region" description="Acidic residues" evidence="1">
    <location>
        <begin position="464"/>
        <end position="475"/>
    </location>
</feature>
<evidence type="ECO:0000313" key="2">
    <source>
        <dbReference type="EMBL" id="EJK49278.1"/>
    </source>
</evidence>
<feature type="compositionally biased region" description="Basic and acidic residues" evidence="1">
    <location>
        <begin position="430"/>
        <end position="446"/>
    </location>
</feature>
<dbReference type="Proteomes" id="UP000266841">
    <property type="component" value="Unassembled WGS sequence"/>
</dbReference>
<organism evidence="2 3">
    <name type="scientific">Thalassiosira oceanica</name>
    <name type="common">Marine diatom</name>
    <dbReference type="NCBI Taxonomy" id="159749"/>
    <lineage>
        <taxon>Eukaryota</taxon>
        <taxon>Sar</taxon>
        <taxon>Stramenopiles</taxon>
        <taxon>Ochrophyta</taxon>
        <taxon>Bacillariophyta</taxon>
        <taxon>Coscinodiscophyceae</taxon>
        <taxon>Thalassiosirophycidae</taxon>
        <taxon>Thalassiosirales</taxon>
        <taxon>Thalassiosiraceae</taxon>
        <taxon>Thalassiosira</taxon>
    </lineage>
</organism>
<accession>K0R794</accession>
<feature type="compositionally biased region" description="Basic and acidic residues" evidence="1">
    <location>
        <begin position="303"/>
        <end position="318"/>
    </location>
</feature>
<feature type="non-terminal residue" evidence="2">
    <location>
        <position position="475"/>
    </location>
</feature>
<dbReference type="EMBL" id="AGNL01044968">
    <property type="protein sequence ID" value="EJK49278.1"/>
    <property type="molecule type" value="Genomic_DNA"/>
</dbReference>
<sequence length="475" mass="51960">MLPDDAPLELCQSEKLVLARFQIESWSTLLAQDVLHAGVHPPRKLSTSTNTTQSISIPLLCALCALQLPSPSVRLVSLRPSPQAKHLGLMLGTSSRCVHDRFPFHPQLIRSRRDGALSRTTMHTFCLVRLFESAGMPRSARGGERLQCCIRAPSPSRGSPVHSSGTVHSPTTPHDLRPSAFRLAFARPHSNSSEPPWCPAYLPIEIDPSAFHHGQREHLLAAPLSSGLPNHSGELAKHKSLRLACPCSASQSRKLSSPTNFHLSPRLFHEDSASDVSSHAHTGVQVARPTQRRRPTKFGTALRRPELRPSARPRHENCRASTRLRGASDSGRGVTQPLFPSTRHPSFPVCTAPIPNMNMKSAVLVASIALIVTVTQAAPIRKRNLAPQHKSLNAAAERIIQSDEAYDPYMGMGDSNNRKLNGKPVVDEGSMPHHDHHDHEEDHHEIMSMSMKPSEPAPSPEVATPDDETTEAPSS</sequence>
<comment type="caution">
    <text evidence="2">The sequence shown here is derived from an EMBL/GenBank/DDBJ whole genome shotgun (WGS) entry which is preliminary data.</text>
</comment>
<gene>
    <name evidence="2" type="ORF">THAOC_31868</name>
</gene>
<reference evidence="2 3" key="1">
    <citation type="journal article" date="2012" name="Genome Biol.">
        <title>Genome and low-iron response of an oceanic diatom adapted to chronic iron limitation.</title>
        <authorList>
            <person name="Lommer M."/>
            <person name="Specht M."/>
            <person name="Roy A.S."/>
            <person name="Kraemer L."/>
            <person name="Andreson R."/>
            <person name="Gutowska M.A."/>
            <person name="Wolf J."/>
            <person name="Bergner S.V."/>
            <person name="Schilhabel M.B."/>
            <person name="Klostermeier U.C."/>
            <person name="Beiko R.G."/>
            <person name="Rosenstiel P."/>
            <person name="Hippler M."/>
            <person name="Laroche J."/>
        </authorList>
    </citation>
    <scope>NUCLEOTIDE SEQUENCE [LARGE SCALE GENOMIC DNA]</scope>
    <source>
        <strain evidence="2 3">CCMP1005</strain>
    </source>
</reference>
<evidence type="ECO:0000313" key="3">
    <source>
        <dbReference type="Proteomes" id="UP000266841"/>
    </source>
</evidence>
<keyword evidence="3" id="KW-1185">Reference proteome</keyword>
<feature type="region of interest" description="Disordered" evidence="1">
    <location>
        <begin position="272"/>
        <end position="340"/>
    </location>
</feature>
<protein>
    <submittedName>
        <fullName evidence="2">Uncharacterized protein</fullName>
    </submittedName>
</protein>
<feature type="region of interest" description="Disordered" evidence="1">
    <location>
        <begin position="407"/>
        <end position="475"/>
    </location>
</feature>
<proteinExistence type="predicted"/>
<dbReference type="AlphaFoldDB" id="K0R794"/>
<feature type="compositionally biased region" description="Polar residues" evidence="1">
    <location>
        <begin position="161"/>
        <end position="172"/>
    </location>
</feature>
<feature type="region of interest" description="Disordered" evidence="1">
    <location>
        <begin position="153"/>
        <end position="174"/>
    </location>
</feature>
<evidence type="ECO:0000256" key="1">
    <source>
        <dbReference type="SAM" id="MobiDB-lite"/>
    </source>
</evidence>
<name>K0R794_THAOC</name>